<gene>
    <name evidence="3" type="ORF">KDW_47530</name>
</gene>
<dbReference type="EMBL" id="BKZW01000002">
    <property type="protein sequence ID" value="GER90591.1"/>
    <property type="molecule type" value="Genomic_DNA"/>
</dbReference>
<dbReference type="Pfam" id="PF10092">
    <property type="entry name" value="DUF2330"/>
    <property type="match status" value="1"/>
</dbReference>
<evidence type="ECO:0000313" key="3">
    <source>
        <dbReference type="EMBL" id="GER90591.1"/>
    </source>
</evidence>
<reference evidence="3 4" key="1">
    <citation type="submission" date="2019-10" db="EMBL/GenBank/DDBJ databases">
        <title>Dictyobacter vulcani sp. nov., within the class Ktedonobacteria, isolated from soil of volcanic Mt. Zao.</title>
        <authorList>
            <person name="Zheng Y."/>
            <person name="Wang C.M."/>
            <person name="Sakai Y."/>
            <person name="Abe K."/>
            <person name="Yokota A."/>
            <person name="Yabe S."/>
        </authorList>
    </citation>
    <scope>NUCLEOTIDE SEQUENCE [LARGE SCALE GENOMIC DNA]</scope>
    <source>
        <strain evidence="3 4">W12</strain>
    </source>
</reference>
<organism evidence="3 4">
    <name type="scientific">Dictyobacter vulcani</name>
    <dbReference type="NCBI Taxonomy" id="2607529"/>
    <lineage>
        <taxon>Bacteria</taxon>
        <taxon>Bacillati</taxon>
        <taxon>Chloroflexota</taxon>
        <taxon>Ktedonobacteria</taxon>
        <taxon>Ktedonobacterales</taxon>
        <taxon>Dictyobacteraceae</taxon>
        <taxon>Dictyobacter</taxon>
    </lineage>
</organism>
<dbReference type="Proteomes" id="UP000326912">
    <property type="component" value="Unassembled WGS sequence"/>
</dbReference>
<dbReference type="InterPro" id="IPR019283">
    <property type="entry name" value="DUF2330"/>
</dbReference>
<keyword evidence="1" id="KW-0472">Membrane</keyword>
<keyword evidence="4" id="KW-1185">Reference proteome</keyword>
<comment type="caution">
    <text evidence="3">The sequence shown here is derived from an EMBL/GenBank/DDBJ whole genome shotgun (WGS) entry which is preliminary data.</text>
</comment>
<sequence length="404" mass="44841">MITKHLARSRRLLLTTSLLTLAILLITPASALACGGFFSSATSGKVSQDTERLLITINHNSTTLYEQIRYQGNARDFAWVLPVPAVPKVETAAQEIFNQLEYYTAPRFFIPAPQNCNHADITHMLFGNNYATGGAPTSSNPGVNVYAGGETGPFAYEIIKSGDAQALTSWLQNHKYTVPANTTNLIQPYVRSNMFFLAMRLRPGTNVSNVAPVKITFPMVMQQVTVPIRLAATDIQHKMKMEVSILAQQRYTLKNYTEVTVPADKVSANPSPQESYAQLMDTAIQKVGGYAYVTQYAQAQNMSGLLRSLKESPDTTYNLTRFYTSYTPEHMQKDPVFVPQANLPAKQTYIRVNDTSPGPDCTTTYIKSAVLLAVFPIGPIIILTAIGIWYWRKHKARTQKNANK</sequence>
<protein>
    <recommendedName>
        <fullName evidence="5">DUF2330 domain-containing protein</fullName>
    </recommendedName>
</protein>
<evidence type="ECO:0000256" key="2">
    <source>
        <dbReference type="SAM" id="SignalP"/>
    </source>
</evidence>
<proteinExistence type="predicted"/>
<evidence type="ECO:0008006" key="5">
    <source>
        <dbReference type="Google" id="ProtNLM"/>
    </source>
</evidence>
<keyword evidence="1" id="KW-1133">Transmembrane helix</keyword>
<dbReference type="AlphaFoldDB" id="A0A5J4KVT8"/>
<evidence type="ECO:0000313" key="4">
    <source>
        <dbReference type="Proteomes" id="UP000326912"/>
    </source>
</evidence>
<dbReference type="PROSITE" id="PS51257">
    <property type="entry name" value="PROKAR_LIPOPROTEIN"/>
    <property type="match status" value="1"/>
</dbReference>
<accession>A0A5J4KVT8</accession>
<keyword evidence="2" id="KW-0732">Signal</keyword>
<feature type="chain" id="PRO_5023824893" description="DUF2330 domain-containing protein" evidence="2">
    <location>
        <begin position="34"/>
        <end position="404"/>
    </location>
</feature>
<feature type="signal peptide" evidence="2">
    <location>
        <begin position="1"/>
        <end position="33"/>
    </location>
</feature>
<name>A0A5J4KVT8_9CHLR</name>
<evidence type="ECO:0000256" key="1">
    <source>
        <dbReference type="SAM" id="Phobius"/>
    </source>
</evidence>
<dbReference type="RefSeq" id="WP_151758309.1">
    <property type="nucleotide sequence ID" value="NZ_BKZW01000002.1"/>
</dbReference>
<feature type="transmembrane region" description="Helical" evidence="1">
    <location>
        <begin position="369"/>
        <end position="391"/>
    </location>
</feature>
<keyword evidence="1" id="KW-0812">Transmembrane</keyword>